<dbReference type="Pfam" id="PF00258">
    <property type="entry name" value="Flavodoxin_1"/>
    <property type="match status" value="1"/>
</dbReference>
<keyword evidence="1" id="KW-0285">Flavoprotein</keyword>
<dbReference type="AlphaFoldDB" id="A0A4U1BKW5"/>
<keyword evidence="2" id="KW-0288">FMN</keyword>
<dbReference type="OrthoDB" id="9816402at2"/>
<evidence type="ECO:0000256" key="3">
    <source>
        <dbReference type="SAM" id="Phobius"/>
    </source>
</evidence>
<keyword evidence="3" id="KW-0472">Membrane</keyword>
<gene>
    <name evidence="5" type="ORF">FCL42_15210</name>
</gene>
<dbReference type="Pfam" id="PF03929">
    <property type="entry name" value="PepSY_TM"/>
    <property type="match status" value="1"/>
</dbReference>
<dbReference type="RefSeq" id="WP_136864281.1">
    <property type="nucleotide sequence ID" value="NZ_SWCJ01000013.1"/>
</dbReference>
<keyword evidence="3" id="KW-1133">Transmembrane helix</keyword>
<dbReference type="PANTHER" id="PTHR34219">
    <property type="entry name" value="IRON-REGULATED INNER MEMBRANE PROTEIN-RELATED"/>
    <property type="match status" value="1"/>
</dbReference>
<protein>
    <recommendedName>
        <fullName evidence="4">Flavodoxin-like domain-containing protein</fullName>
    </recommendedName>
</protein>
<keyword evidence="6" id="KW-1185">Reference proteome</keyword>
<keyword evidence="3" id="KW-0812">Transmembrane</keyword>
<feature type="transmembrane region" description="Helical" evidence="3">
    <location>
        <begin position="115"/>
        <end position="136"/>
    </location>
</feature>
<name>A0A4U1BKW5_9GAMM</name>
<proteinExistence type="predicted"/>
<dbReference type="EMBL" id="SWCJ01000013">
    <property type="protein sequence ID" value="TKB53028.1"/>
    <property type="molecule type" value="Genomic_DNA"/>
</dbReference>
<evidence type="ECO:0000313" key="6">
    <source>
        <dbReference type="Proteomes" id="UP000305675"/>
    </source>
</evidence>
<feature type="transmembrane region" description="Helical" evidence="3">
    <location>
        <begin position="259"/>
        <end position="280"/>
    </location>
</feature>
<feature type="transmembrane region" description="Helical" evidence="3">
    <location>
        <begin position="12"/>
        <end position="33"/>
    </location>
</feature>
<sequence length="434" mass="47741">MLAKLHRYLAGILAIPLLLVIFSGLLLAVVPLLTPTNPSAFTPAQMQHTMERLEQDGMVKFAYALPDHNLIMVAFEGLRGRQFRDLYTGERGEKTWQMKLSGFAKGMHKGLLVDAGWLVEISTWAMLIITIVGFVLSRPRWSNTNMGWHNSVGWVSGPLSLLVTITALMMLYQGHGPRAGKQEAQPSMTLEQSFGQLQNYTVANMQMVKTTPNGYELSWKDNQGQAWSWQPDSQATPQEKPVRWARVLHDGTFFGNVGLVVYSLLSMMLLAILFTGYANWIARLRRDRKGANALAADHLVTYVSQSGQSAKLAQQIATELTEKGDSVQLTSAANISAKDLASYGKVHLLVATCGEGEVPDSGKALLASLGSVDLNGIEVSLLGLGDRRFNHFCEAANQFHTALTNAGATLRHPPVLVDGKPKEQWREWLQASLS</sequence>
<dbReference type="GO" id="GO:0010181">
    <property type="term" value="F:FMN binding"/>
    <property type="evidence" value="ECO:0007669"/>
    <property type="project" value="InterPro"/>
</dbReference>
<dbReference type="Gene3D" id="3.40.50.360">
    <property type="match status" value="1"/>
</dbReference>
<feature type="domain" description="Flavodoxin-like" evidence="4">
    <location>
        <begin position="298"/>
        <end position="433"/>
    </location>
</feature>
<dbReference type="InterPro" id="IPR029039">
    <property type="entry name" value="Flavoprotein-like_sf"/>
</dbReference>
<evidence type="ECO:0000259" key="4">
    <source>
        <dbReference type="PROSITE" id="PS50902"/>
    </source>
</evidence>
<feature type="transmembrane region" description="Helical" evidence="3">
    <location>
        <begin position="148"/>
        <end position="172"/>
    </location>
</feature>
<dbReference type="PROSITE" id="PS50902">
    <property type="entry name" value="FLAVODOXIN_LIKE"/>
    <property type="match status" value="1"/>
</dbReference>
<organism evidence="5 6">
    <name type="scientific">Ferrimonas aestuarii</name>
    <dbReference type="NCBI Taxonomy" id="2569539"/>
    <lineage>
        <taxon>Bacteria</taxon>
        <taxon>Pseudomonadati</taxon>
        <taxon>Pseudomonadota</taxon>
        <taxon>Gammaproteobacteria</taxon>
        <taxon>Alteromonadales</taxon>
        <taxon>Ferrimonadaceae</taxon>
        <taxon>Ferrimonas</taxon>
    </lineage>
</organism>
<comment type="caution">
    <text evidence="5">The sequence shown here is derived from an EMBL/GenBank/DDBJ whole genome shotgun (WGS) entry which is preliminary data.</text>
</comment>
<dbReference type="InterPro" id="IPR008254">
    <property type="entry name" value="Flavodoxin/NO_synth"/>
</dbReference>
<dbReference type="InterPro" id="IPR005625">
    <property type="entry name" value="PepSY-ass_TM"/>
</dbReference>
<evidence type="ECO:0000256" key="2">
    <source>
        <dbReference type="ARBA" id="ARBA00022643"/>
    </source>
</evidence>
<evidence type="ECO:0000313" key="5">
    <source>
        <dbReference type="EMBL" id="TKB53028.1"/>
    </source>
</evidence>
<reference evidence="5 6" key="1">
    <citation type="submission" date="2019-04" db="EMBL/GenBank/DDBJ databases">
        <authorList>
            <person name="Hwang J.C."/>
        </authorList>
    </citation>
    <scope>NUCLEOTIDE SEQUENCE [LARGE SCALE GENOMIC DNA]</scope>
    <source>
        <strain evidence="5 6">IMCC35002</strain>
    </source>
</reference>
<accession>A0A4U1BKW5</accession>
<dbReference type="SUPFAM" id="SSF52218">
    <property type="entry name" value="Flavoproteins"/>
    <property type="match status" value="1"/>
</dbReference>
<dbReference type="PANTHER" id="PTHR34219:SF3">
    <property type="entry name" value="BLL7967 PROTEIN"/>
    <property type="match status" value="1"/>
</dbReference>
<evidence type="ECO:0000256" key="1">
    <source>
        <dbReference type="ARBA" id="ARBA00022630"/>
    </source>
</evidence>
<dbReference type="Proteomes" id="UP000305675">
    <property type="component" value="Unassembled WGS sequence"/>
</dbReference>